<evidence type="ECO:0000313" key="10">
    <source>
        <dbReference type="Proteomes" id="UP001595075"/>
    </source>
</evidence>
<comment type="caution">
    <text evidence="9">The sequence shown here is derived from an EMBL/GenBank/DDBJ whole genome shotgun (WGS) entry which is preliminary data.</text>
</comment>
<keyword evidence="5" id="KW-0804">Transcription</keyword>
<evidence type="ECO:0000256" key="1">
    <source>
        <dbReference type="ARBA" id="ARBA00022723"/>
    </source>
</evidence>
<keyword evidence="6" id="KW-0539">Nucleus</keyword>
<evidence type="ECO:0000256" key="5">
    <source>
        <dbReference type="ARBA" id="ARBA00023163"/>
    </source>
</evidence>
<dbReference type="InterPro" id="IPR013700">
    <property type="entry name" value="AflR"/>
</dbReference>
<dbReference type="Pfam" id="PF08493">
    <property type="entry name" value="AflR"/>
    <property type="match status" value="1"/>
</dbReference>
<keyword evidence="2" id="KW-0862">Zinc</keyword>
<dbReference type="Pfam" id="PF00172">
    <property type="entry name" value="Zn_clus"/>
    <property type="match status" value="1"/>
</dbReference>
<evidence type="ECO:0000256" key="2">
    <source>
        <dbReference type="ARBA" id="ARBA00022833"/>
    </source>
</evidence>
<feature type="region of interest" description="Disordered" evidence="7">
    <location>
        <begin position="67"/>
        <end position="94"/>
    </location>
</feature>
<dbReference type="PROSITE" id="PS00463">
    <property type="entry name" value="ZN2_CY6_FUNGAL_1"/>
    <property type="match status" value="1"/>
</dbReference>
<evidence type="ECO:0000256" key="3">
    <source>
        <dbReference type="ARBA" id="ARBA00023015"/>
    </source>
</evidence>
<feature type="compositionally biased region" description="Low complexity" evidence="7">
    <location>
        <begin position="74"/>
        <end position="94"/>
    </location>
</feature>
<dbReference type="SMART" id="SM00066">
    <property type="entry name" value="GAL4"/>
    <property type="match status" value="1"/>
</dbReference>
<name>A0ABR4BU23_9HELO</name>
<evidence type="ECO:0000256" key="4">
    <source>
        <dbReference type="ARBA" id="ARBA00023125"/>
    </source>
</evidence>
<dbReference type="PRINTS" id="PR00755">
    <property type="entry name" value="AFLATOXINBRP"/>
</dbReference>
<dbReference type="PANTHER" id="PTHR47660">
    <property type="entry name" value="TRANSCRIPTION FACTOR WITH C2H2 AND ZN(2)-CYS(6) DNA BINDING DOMAIN (EUROFUNG)-RELATED-RELATED"/>
    <property type="match status" value="1"/>
</dbReference>
<evidence type="ECO:0000313" key="9">
    <source>
        <dbReference type="EMBL" id="KAL2061145.1"/>
    </source>
</evidence>
<protein>
    <recommendedName>
        <fullName evidence="8">Zn(2)-C6 fungal-type domain-containing protein</fullName>
    </recommendedName>
</protein>
<reference evidence="9 10" key="1">
    <citation type="journal article" date="2024" name="Commun. Biol.">
        <title>Comparative genomic analysis of thermophilic fungi reveals convergent evolutionary adaptations and gene losses.</title>
        <authorList>
            <person name="Steindorff A.S."/>
            <person name="Aguilar-Pontes M.V."/>
            <person name="Robinson A.J."/>
            <person name="Andreopoulos B."/>
            <person name="LaButti K."/>
            <person name="Kuo A."/>
            <person name="Mondo S."/>
            <person name="Riley R."/>
            <person name="Otillar R."/>
            <person name="Haridas S."/>
            <person name="Lipzen A."/>
            <person name="Grimwood J."/>
            <person name="Schmutz J."/>
            <person name="Clum A."/>
            <person name="Reid I.D."/>
            <person name="Moisan M.C."/>
            <person name="Butler G."/>
            <person name="Nguyen T.T.M."/>
            <person name="Dewar K."/>
            <person name="Conant G."/>
            <person name="Drula E."/>
            <person name="Henrissat B."/>
            <person name="Hansel C."/>
            <person name="Singer S."/>
            <person name="Hutchinson M.I."/>
            <person name="de Vries R.P."/>
            <person name="Natvig D.O."/>
            <person name="Powell A.J."/>
            <person name="Tsang A."/>
            <person name="Grigoriev I.V."/>
        </authorList>
    </citation>
    <scope>NUCLEOTIDE SEQUENCE [LARGE SCALE GENOMIC DNA]</scope>
    <source>
        <strain evidence="9 10">CBS 494.80</strain>
    </source>
</reference>
<dbReference type="Gene3D" id="4.10.240.10">
    <property type="entry name" value="Zn(2)-C6 fungal-type DNA-binding domain"/>
    <property type="match status" value="1"/>
</dbReference>
<organism evidence="9 10">
    <name type="scientific">Oculimacula yallundae</name>
    <dbReference type="NCBI Taxonomy" id="86028"/>
    <lineage>
        <taxon>Eukaryota</taxon>
        <taxon>Fungi</taxon>
        <taxon>Dikarya</taxon>
        <taxon>Ascomycota</taxon>
        <taxon>Pezizomycotina</taxon>
        <taxon>Leotiomycetes</taxon>
        <taxon>Helotiales</taxon>
        <taxon>Ploettnerulaceae</taxon>
        <taxon>Oculimacula</taxon>
    </lineage>
</organism>
<dbReference type="SUPFAM" id="SSF57701">
    <property type="entry name" value="Zn2/Cys6 DNA-binding domain"/>
    <property type="match status" value="1"/>
</dbReference>
<feature type="domain" description="Zn(2)-C6 fungal-type" evidence="8">
    <location>
        <begin position="18"/>
        <end position="48"/>
    </location>
</feature>
<dbReference type="InterPro" id="IPR036864">
    <property type="entry name" value="Zn2-C6_fun-type_DNA-bd_sf"/>
</dbReference>
<proteinExistence type="predicted"/>
<sequence length="452" mass="48966">MSSRSSELPTARRKLKESCTQCASAKVRCSKDKPYCTRCEDRNSICSYGMSQRSGRRAGSTSLVTPFQPGPTISTTNNATPQATPTQTPTPASAPVSVGDFVPATRSNGAALLPFHYSAIPMSKAGPSGQSISDLDGDALTDTSFPDMLGTYDPNLWSACDSLAWDMMDTKSPGSDLSPGSQVLSNSSLTSLDYWMNMRSDHCSNLSGNDPDINYFSAAHSISMQETPPSPTLLHKASSPDKPSSCYQTATEIIGTINAAPKSCSLVSSSRETTKPPYQQTIEQIIDTNRASIESATFILNCSCAGDQNLLSLIISIIFKIIHLYHSAAHTTSSPRTQANLNVDSFLRQTAHHVPPISASSPARAEDMQIDPCSDGPRMRAQLILGEIHRVVRLVELLSQRFQQVRTTSMGHENETLEGNWISASVFVQLEADLRQRLRVVVKDTMALLKLA</sequence>
<keyword evidence="1" id="KW-0479">Metal-binding</keyword>
<evidence type="ECO:0000256" key="7">
    <source>
        <dbReference type="SAM" id="MobiDB-lite"/>
    </source>
</evidence>
<evidence type="ECO:0000259" key="8">
    <source>
        <dbReference type="PROSITE" id="PS50048"/>
    </source>
</evidence>
<evidence type="ECO:0000256" key="6">
    <source>
        <dbReference type="ARBA" id="ARBA00023242"/>
    </source>
</evidence>
<dbReference type="PROSITE" id="PS50048">
    <property type="entry name" value="ZN2_CY6_FUNGAL_2"/>
    <property type="match status" value="1"/>
</dbReference>
<dbReference type="CDD" id="cd00067">
    <property type="entry name" value="GAL4"/>
    <property type="match status" value="1"/>
</dbReference>
<dbReference type="InterPro" id="IPR001138">
    <property type="entry name" value="Zn2Cys6_DnaBD"/>
</dbReference>
<dbReference type="Proteomes" id="UP001595075">
    <property type="component" value="Unassembled WGS sequence"/>
</dbReference>
<keyword evidence="4" id="KW-0238">DNA-binding</keyword>
<dbReference type="PANTHER" id="PTHR47660:SF2">
    <property type="entry name" value="TRANSCRIPTION FACTOR WITH C2H2 AND ZN(2)-CYS(6) DNA BINDING DOMAIN (EUROFUNG)"/>
    <property type="match status" value="1"/>
</dbReference>
<accession>A0ABR4BU23</accession>
<gene>
    <name evidence="9" type="ORF">VTL71DRAFT_7418</name>
</gene>
<keyword evidence="10" id="KW-1185">Reference proteome</keyword>
<dbReference type="EMBL" id="JAZHXI010000019">
    <property type="protein sequence ID" value="KAL2061145.1"/>
    <property type="molecule type" value="Genomic_DNA"/>
</dbReference>
<keyword evidence="3" id="KW-0805">Transcription regulation</keyword>